<gene>
    <name evidence="2" type="ORF">GCM10008171_31760</name>
</gene>
<dbReference type="RefSeq" id="WP_271205751.1">
    <property type="nucleotide sequence ID" value="NZ_BSFK01000016.1"/>
</dbReference>
<dbReference type="PANTHER" id="PTHR36513">
    <property type="entry name" value="ABC TRANSMEMBRANE TYPE-1 DOMAIN-CONTAINING PROTEIN"/>
    <property type="match status" value="1"/>
</dbReference>
<feature type="signal peptide" evidence="1">
    <location>
        <begin position="1"/>
        <end position="25"/>
    </location>
</feature>
<organism evidence="2 3">
    <name type="scientific">Methylopila jiangsuensis</name>
    <dbReference type="NCBI Taxonomy" id="586230"/>
    <lineage>
        <taxon>Bacteria</taxon>
        <taxon>Pseudomonadati</taxon>
        <taxon>Pseudomonadota</taxon>
        <taxon>Alphaproteobacteria</taxon>
        <taxon>Hyphomicrobiales</taxon>
        <taxon>Methylopilaceae</taxon>
        <taxon>Methylopila</taxon>
    </lineage>
</organism>
<dbReference type="PANTHER" id="PTHR36513:SF1">
    <property type="entry name" value="TRANSMEMBRANE PROTEIN"/>
    <property type="match status" value="1"/>
</dbReference>
<keyword evidence="1" id="KW-0732">Signal</keyword>
<accession>A0A9W6N569</accession>
<dbReference type="Pfam" id="PF05990">
    <property type="entry name" value="DUF900"/>
    <property type="match status" value="1"/>
</dbReference>
<dbReference type="EMBL" id="BSFK01000016">
    <property type="protein sequence ID" value="GLK77922.1"/>
    <property type="molecule type" value="Genomic_DNA"/>
</dbReference>
<comment type="caution">
    <text evidence="2">The sequence shown here is derived from an EMBL/GenBank/DDBJ whole genome shotgun (WGS) entry which is preliminary data.</text>
</comment>
<dbReference type="Proteomes" id="UP001143364">
    <property type="component" value="Unassembled WGS sequence"/>
</dbReference>
<keyword evidence="3" id="KW-1185">Reference proteome</keyword>
<dbReference type="PIRSF" id="PIRSF033909">
    <property type="entry name" value="UCP033909"/>
    <property type="match status" value="1"/>
</dbReference>
<dbReference type="AlphaFoldDB" id="A0A9W6N569"/>
<protein>
    <submittedName>
        <fullName evidence="2">Lipoprotein</fullName>
    </submittedName>
</protein>
<feature type="chain" id="PRO_5040944449" evidence="1">
    <location>
        <begin position="26"/>
        <end position="413"/>
    </location>
</feature>
<dbReference type="PROSITE" id="PS51257">
    <property type="entry name" value="PROKAR_LIPOPROTEIN"/>
    <property type="match status" value="1"/>
</dbReference>
<name>A0A9W6N569_9HYPH</name>
<dbReference type="Gene3D" id="3.40.50.1820">
    <property type="entry name" value="alpha/beta hydrolase"/>
    <property type="match status" value="1"/>
</dbReference>
<keyword evidence="2" id="KW-0449">Lipoprotein</keyword>
<dbReference type="InterPro" id="IPR029058">
    <property type="entry name" value="AB_hydrolase_fold"/>
</dbReference>
<reference evidence="2" key="1">
    <citation type="journal article" date="2014" name="Int. J. Syst. Evol. Microbiol.">
        <title>Complete genome sequence of Corynebacterium casei LMG S-19264T (=DSM 44701T), isolated from a smear-ripened cheese.</title>
        <authorList>
            <consortium name="US DOE Joint Genome Institute (JGI-PGF)"/>
            <person name="Walter F."/>
            <person name="Albersmeier A."/>
            <person name="Kalinowski J."/>
            <person name="Ruckert C."/>
        </authorList>
    </citation>
    <scope>NUCLEOTIDE SEQUENCE</scope>
    <source>
        <strain evidence="2">VKM B-2555</strain>
    </source>
</reference>
<evidence type="ECO:0000313" key="2">
    <source>
        <dbReference type="EMBL" id="GLK77922.1"/>
    </source>
</evidence>
<evidence type="ECO:0000256" key="1">
    <source>
        <dbReference type="SAM" id="SignalP"/>
    </source>
</evidence>
<proteinExistence type="predicted"/>
<dbReference type="InterPro" id="IPR014586">
    <property type="entry name" value="UCP033909"/>
</dbReference>
<evidence type="ECO:0000313" key="3">
    <source>
        <dbReference type="Proteomes" id="UP001143364"/>
    </source>
</evidence>
<sequence length="413" mass="44206">MALRKLSLGLCLALAACLSGCGGRAVGVLTPIAPQALAPGASRVELMAATTRKPSSDPGVLFSGERASRISLTRIGVSVPPDAGRVAGEVQWPKRLPPDPTKEFATLEATPVSRDEARVWFRRQAGGKRHVLLFVHGFNNTYEDAVYRFAQIVHDSRTDAVPALFTWPSRASVFAYNYDRESTNYSRDALEEVLQSLADEPDVKDVSVLAHSMGSFLTMEALRQMAIRDGRIAPKIRNVILAAPDVDVDVFKQQLGEMGKPNARPRFTVFVSRDDRALKVSSRIAGAVPRLGAIDPKAEPYRSEFEQARIDAFDLTDLKTADPLAHGKFAQSPAVVQAIGGRLVAGQEISASELSLGERVGEAAAGVAATAGSAAGAVVTAPIAIVDPASRRNYGERLRDLRGQAGGTLDTLR</sequence>
<reference evidence="2" key="2">
    <citation type="submission" date="2023-01" db="EMBL/GenBank/DDBJ databases">
        <authorList>
            <person name="Sun Q."/>
            <person name="Evtushenko L."/>
        </authorList>
    </citation>
    <scope>NUCLEOTIDE SEQUENCE</scope>
    <source>
        <strain evidence="2">VKM B-2555</strain>
    </source>
</reference>
<dbReference type="InterPro" id="IPR010297">
    <property type="entry name" value="DUF900_hydrolase"/>
</dbReference>
<dbReference type="SUPFAM" id="SSF53474">
    <property type="entry name" value="alpha/beta-Hydrolases"/>
    <property type="match status" value="1"/>
</dbReference>